<comment type="caution">
    <text evidence="3">The sequence shown here is derived from an EMBL/GenBank/DDBJ whole genome shotgun (WGS) entry which is preliminary data.</text>
</comment>
<evidence type="ECO:0000313" key="3">
    <source>
        <dbReference type="EMBL" id="KTG09680.1"/>
    </source>
</evidence>
<dbReference type="GO" id="GO:0006281">
    <property type="term" value="P:DNA repair"/>
    <property type="evidence" value="ECO:0007669"/>
    <property type="project" value="InterPro"/>
</dbReference>
<keyword evidence="3" id="KW-0808">Transferase</keyword>
<evidence type="ECO:0000313" key="4">
    <source>
        <dbReference type="Proteomes" id="UP000054387"/>
    </source>
</evidence>
<dbReference type="SUPFAM" id="SSF46767">
    <property type="entry name" value="Methylated DNA-protein cysteine methyltransferase, C-terminal domain"/>
    <property type="match status" value="1"/>
</dbReference>
<dbReference type="InterPro" id="IPR036217">
    <property type="entry name" value="MethylDNA_cys_MeTrfase_DNAb"/>
</dbReference>
<dbReference type="InterPro" id="IPR036388">
    <property type="entry name" value="WH-like_DNA-bd_sf"/>
</dbReference>
<keyword evidence="3" id="KW-0489">Methyltransferase</keyword>
<dbReference type="GO" id="GO:0008168">
    <property type="term" value="F:methyltransferase activity"/>
    <property type="evidence" value="ECO:0007669"/>
    <property type="project" value="UniProtKB-KW"/>
</dbReference>
<dbReference type="STRING" id="1514971.AUR64_08540"/>
<gene>
    <name evidence="3" type="ORF">AUR64_08540</name>
</gene>
<keyword evidence="4" id="KW-1185">Reference proteome</keyword>
<protein>
    <submittedName>
        <fullName evidence="3">Cysteine methyltransferase</fullName>
    </submittedName>
</protein>
<dbReference type="InterPro" id="IPR014048">
    <property type="entry name" value="MethylDNA_cys_MeTrfase_DNA-bd"/>
</dbReference>
<organism evidence="3 4">
    <name type="scientific">Haloprofundus marisrubri</name>
    <dbReference type="NCBI Taxonomy" id="1514971"/>
    <lineage>
        <taxon>Archaea</taxon>
        <taxon>Methanobacteriati</taxon>
        <taxon>Methanobacteriota</taxon>
        <taxon>Stenosarchaea group</taxon>
        <taxon>Halobacteria</taxon>
        <taxon>Halobacteriales</taxon>
        <taxon>Haloferacaceae</taxon>
        <taxon>Haloprofundus</taxon>
    </lineage>
</organism>
<name>A0A0W1R917_9EURY</name>
<dbReference type="OrthoDB" id="372118at2157"/>
<evidence type="ECO:0000256" key="1">
    <source>
        <dbReference type="ARBA" id="ARBA00022763"/>
    </source>
</evidence>
<evidence type="ECO:0000259" key="2">
    <source>
        <dbReference type="Pfam" id="PF01035"/>
    </source>
</evidence>
<dbReference type="Proteomes" id="UP000054387">
    <property type="component" value="Unassembled WGS sequence"/>
</dbReference>
<accession>A0A0W1R917</accession>
<proteinExistence type="predicted"/>
<sequence length="150" mass="16212">MEDAGIYARESPTLDTVVQLGVVGSRVINVSFPDSVPEDAESDHPILDRIFAYLGGAEDHFDDAPVALTVPTDQRGVLEATRNVPHGETISVERLARLAGLDADDEEDVRLVEKALRENPVPLLIPDHRIQATGATPEDVAAALRRVEQG</sequence>
<keyword evidence="1" id="KW-0227">DNA damage</keyword>
<reference evidence="3 4" key="1">
    <citation type="submission" date="2015-12" db="EMBL/GenBank/DDBJ databases">
        <title>Haloprofundus marisrubri gen. nov., sp. nov., an extremely halophilic archaeon isolated from the Discovery deep brine-seawater interface in the Red Sea.</title>
        <authorList>
            <person name="Zhang G."/>
            <person name="Stingl U."/>
            <person name="Rashid M."/>
        </authorList>
    </citation>
    <scope>NUCLEOTIDE SEQUENCE [LARGE SCALE GENOMIC DNA]</scope>
    <source>
        <strain evidence="3 4">SB9</strain>
    </source>
</reference>
<dbReference type="EMBL" id="LOPU01000018">
    <property type="protein sequence ID" value="KTG09680.1"/>
    <property type="molecule type" value="Genomic_DNA"/>
</dbReference>
<dbReference type="RefSeq" id="WP_058581035.1">
    <property type="nucleotide sequence ID" value="NZ_LOPU01000018.1"/>
</dbReference>
<dbReference type="Pfam" id="PF01035">
    <property type="entry name" value="DNA_binding_1"/>
    <property type="match status" value="1"/>
</dbReference>
<dbReference type="AlphaFoldDB" id="A0A0W1R917"/>
<dbReference type="GO" id="GO:0032259">
    <property type="term" value="P:methylation"/>
    <property type="evidence" value="ECO:0007669"/>
    <property type="project" value="UniProtKB-KW"/>
</dbReference>
<dbReference type="CDD" id="cd06445">
    <property type="entry name" value="ATase"/>
    <property type="match status" value="1"/>
</dbReference>
<dbReference type="Gene3D" id="1.10.10.10">
    <property type="entry name" value="Winged helix-like DNA-binding domain superfamily/Winged helix DNA-binding domain"/>
    <property type="match status" value="1"/>
</dbReference>
<feature type="domain" description="Methylated-DNA-[protein]-cysteine S-methyltransferase DNA binding" evidence="2">
    <location>
        <begin position="74"/>
        <end position="135"/>
    </location>
</feature>